<evidence type="ECO:0000256" key="1">
    <source>
        <dbReference type="ARBA" id="ARBA00001974"/>
    </source>
</evidence>
<dbReference type="InterPro" id="IPR016166">
    <property type="entry name" value="FAD-bd_PCMH"/>
</dbReference>
<name>A0ABS4IGL1_9BACI</name>
<dbReference type="Pfam" id="PF02913">
    <property type="entry name" value="FAD-oxidase_C"/>
    <property type="match status" value="1"/>
</dbReference>
<evidence type="ECO:0000256" key="7">
    <source>
        <dbReference type="ARBA" id="ARBA00038897"/>
    </source>
</evidence>
<keyword evidence="4" id="KW-0274">FAD</keyword>
<dbReference type="InterPro" id="IPR016164">
    <property type="entry name" value="FAD-linked_Oxase-like_C"/>
</dbReference>
<feature type="domain" description="FAD-binding PCMH-type" evidence="8">
    <location>
        <begin position="39"/>
        <end position="216"/>
    </location>
</feature>
<evidence type="ECO:0000313" key="9">
    <source>
        <dbReference type="EMBL" id="MBP1969159.1"/>
    </source>
</evidence>
<dbReference type="PROSITE" id="PS51387">
    <property type="entry name" value="FAD_PCMH"/>
    <property type="match status" value="1"/>
</dbReference>
<dbReference type="InterPro" id="IPR004113">
    <property type="entry name" value="FAD-bd_oxidored_4_C"/>
</dbReference>
<evidence type="ECO:0000256" key="3">
    <source>
        <dbReference type="ARBA" id="ARBA00022630"/>
    </source>
</evidence>
<keyword evidence="3" id="KW-0285">Flavoprotein</keyword>
<dbReference type="Gene3D" id="3.30.70.2740">
    <property type="match status" value="1"/>
</dbReference>
<dbReference type="InterPro" id="IPR036318">
    <property type="entry name" value="FAD-bd_PCMH-like_sf"/>
</dbReference>
<reference evidence="9 10" key="1">
    <citation type="submission" date="2021-03" db="EMBL/GenBank/DDBJ databases">
        <title>Genomic Encyclopedia of Type Strains, Phase IV (KMG-IV): sequencing the most valuable type-strain genomes for metagenomic binning, comparative biology and taxonomic classification.</title>
        <authorList>
            <person name="Goeker M."/>
        </authorList>
    </citation>
    <scope>NUCLEOTIDE SEQUENCE [LARGE SCALE GENOMIC DNA]</scope>
    <source>
        <strain evidence="9 10">DSM 25609</strain>
    </source>
</reference>
<keyword evidence="6 9" id="KW-0560">Oxidoreductase</keyword>
<dbReference type="InterPro" id="IPR016171">
    <property type="entry name" value="Vanillyl_alc_oxidase_C-sub2"/>
</dbReference>
<dbReference type="SUPFAM" id="SSF56176">
    <property type="entry name" value="FAD-binding/transporter-associated domain-like"/>
    <property type="match status" value="1"/>
</dbReference>
<proteinExistence type="inferred from homology"/>
<gene>
    <name evidence="9" type="ORF">J2Z83_001262</name>
</gene>
<accession>A0ABS4IGL1</accession>
<dbReference type="Pfam" id="PF01565">
    <property type="entry name" value="FAD_binding_4"/>
    <property type="match status" value="1"/>
</dbReference>
<dbReference type="GO" id="GO:0004458">
    <property type="term" value="F:D-lactate dehydrogenase (cytochrome) activity"/>
    <property type="evidence" value="ECO:0007669"/>
    <property type="project" value="UniProtKB-EC"/>
</dbReference>
<dbReference type="PANTHER" id="PTHR11748">
    <property type="entry name" value="D-LACTATE DEHYDROGENASE"/>
    <property type="match status" value="1"/>
</dbReference>
<evidence type="ECO:0000256" key="5">
    <source>
        <dbReference type="ARBA" id="ARBA00022946"/>
    </source>
</evidence>
<evidence type="ECO:0000256" key="4">
    <source>
        <dbReference type="ARBA" id="ARBA00022827"/>
    </source>
</evidence>
<sequence>MDTEVKALINELEKFLRDEQLTMNETVLEEHSTDESYHTPSSPNVVVFPENAAEVSEVVKLADKHQIPVVPYGLGTSLEGHVIPYDHGITIDFSVMNNILEIREKDFLVRVQPGVTRSQLNKELKKYGLFFPVDPGADATLGGMAATNASGTMSVRYGIMRDQVRNLEIVLADGKTIHTGNLAEKSSSGYHLSGIFVGSEGTLGCFTELTLKVYGIPEHQMAARASFNTVDDAVEAVTAILQAGVPIARMELLDEPSMVQANLYSETDYKEVPTLFMEFHGNEAGLAQDVSFAEDILKDFDCLEVAFETETAARNKLWEARHHVLYAYTHGYPGRKLMITDVCLPISELAGAIQNAQEAIRTFNLQGGIVGHVGDGNYHIFLMIDLDNVEEVQKAEQLNEQIVEYALDRGGTCTGEHGVGIGKQKYQEKEHGEALHVMEKIKQALDPRGLLNPNKIVKGRVSAGRE</sequence>
<dbReference type="EC" id="1.1.2.4" evidence="7"/>
<evidence type="ECO:0000256" key="2">
    <source>
        <dbReference type="ARBA" id="ARBA00008000"/>
    </source>
</evidence>
<evidence type="ECO:0000259" key="8">
    <source>
        <dbReference type="PROSITE" id="PS51387"/>
    </source>
</evidence>
<comment type="similarity">
    <text evidence="2">Belongs to the FAD-binding oxidoreductase/transferase type 4 family.</text>
</comment>
<dbReference type="Gene3D" id="1.10.45.10">
    <property type="entry name" value="Vanillyl-alcohol Oxidase, Chain A, domain 4"/>
    <property type="match status" value="1"/>
</dbReference>
<dbReference type="Proteomes" id="UP001519345">
    <property type="component" value="Unassembled WGS sequence"/>
</dbReference>
<organism evidence="9 10">
    <name type="scientific">Virgibacillus natechei</name>
    <dbReference type="NCBI Taxonomy" id="1216297"/>
    <lineage>
        <taxon>Bacteria</taxon>
        <taxon>Bacillati</taxon>
        <taxon>Bacillota</taxon>
        <taxon>Bacilli</taxon>
        <taxon>Bacillales</taxon>
        <taxon>Bacillaceae</taxon>
        <taxon>Virgibacillus</taxon>
    </lineage>
</organism>
<dbReference type="EMBL" id="JAGGKX010000004">
    <property type="protein sequence ID" value="MBP1969159.1"/>
    <property type="molecule type" value="Genomic_DNA"/>
</dbReference>
<keyword evidence="5" id="KW-0809">Transit peptide</keyword>
<evidence type="ECO:0000313" key="10">
    <source>
        <dbReference type="Proteomes" id="UP001519345"/>
    </source>
</evidence>
<keyword evidence="10" id="KW-1185">Reference proteome</keyword>
<dbReference type="InterPro" id="IPR016169">
    <property type="entry name" value="FAD-bd_PCMH_sub2"/>
</dbReference>
<dbReference type="PANTHER" id="PTHR11748:SF111">
    <property type="entry name" value="D-LACTATE DEHYDROGENASE, MITOCHONDRIAL-RELATED"/>
    <property type="match status" value="1"/>
</dbReference>
<comment type="caution">
    <text evidence="9">The sequence shown here is derived from an EMBL/GenBank/DDBJ whole genome shotgun (WGS) entry which is preliminary data.</text>
</comment>
<dbReference type="SUPFAM" id="SSF55103">
    <property type="entry name" value="FAD-linked oxidases, C-terminal domain"/>
    <property type="match status" value="1"/>
</dbReference>
<evidence type="ECO:0000256" key="6">
    <source>
        <dbReference type="ARBA" id="ARBA00023002"/>
    </source>
</evidence>
<dbReference type="RefSeq" id="WP_209462360.1">
    <property type="nucleotide sequence ID" value="NZ_CP110224.1"/>
</dbReference>
<comment type="cofactor">
    <cofactor evidence="1">
        <name>FAD</name>
        <dbReference type="ChEBI" id="CHEBI:57692"/>
    </cofactor>
</comment>
<dbReference type="InterPro" id="IPR006094">
    <property type="entry name" value="Oxid_FAD_bind_N"/>
</dbReference>
<dbReference type="Gene3D" id="3.30.465.10">
    <property type="match status" value="1"/>
</dbReference>
<protein>
    <recommendedName>
        <fullName evidence="7">D-lactate dehydrogenase (cytochrome)</fullName>
        <ecNumber evidence="7">1.1.2.4</ecNumber>
    </recommendedName>
</protein>